<sequence>IVKPILSPEAEREYLETLGILKPIPQFHQTDIISSGCELLDDHYQVEIEKERKINRSTNYQQGLFEDKTFAENNNNKKDYKEVPFKNKAVVVIAKKNIPGIVDELIWNIENRIKIHIREGSGWYYEESEEVNIEMPIYVPLSTSSHISLPKGISKQNNEIINIQNEDDRCFEWCIFQSYTQ</sequence>
<gene>
    <name evidence="1" type="ORF">AMORRO_LOCUS2580</name>
</gene>
<reference evidence="1" key="1">
    <citation type="submission" date="2021-06" db="EMBL/GenBank/DDBJ databases">
        <authorList>
            <person name="Kallberg Y."/>
            <person name="Tangrot J."/>
            <person name="Rosling A."/>
        </authorList>
    </citation>
    <scope>NUCLEOTIDE SEQUENCE</scope>
    <source>
        <strain evidence="1">CL551</strain>
    </source>
</reference>
<dbReference type="AlphaFoldDB" id="A0A9N8WHD0"/>
<keyword evidence="2" id="KW-1185">Reference proteome</keyword>
<name>A0A9N8WHD0_9GLOM</name>
<organism evidence="1 2">
    <name type="scientific">Acaulospora morrowiae</name>
    <dbReference type="NCBI Taxonomy" id="94023"/>
    <lineage>
        <taxon>Eukaryota</taxon>
        <taxon>Fungi</taxon>
        <taxon>Fungi incertae sedis</taxon>
        <taxon>Mucoromycota</taxon>
        <taxon>Glomeromycotina</taxon>
        <taxon>Glomeromycetes</taxon>
        <taxon>Diversisporales</taxon>
        <taxon>Acaulosporaceae</taxon>
        <taxon>Acaulospora</taxon>
    </lineage>
</organism>
<feature type="non-terminal residue" evidence="1">
    <location>
        <position position="181"/>
    </location>
</feature>
<evidence type="ECO:0000313" key="2">
    <source>
        <dbReference type="Proteomes" id="UP000789342"/>
    </source>
</evidence>
<dbReference type="Proteomes" id="UP000789342">
    <property type="component" value="Unassembled WGS sequence"/>
</dbReference>
<comment type="caution">
    <text evidence="1">The sequence shown here is derived from an EMBL/GenBank/DDBJ whole genome shotgun (WGS) entry which is preliminary data.</text>
</comment>
<dbReference type="EMBL" id="CAJVPV010001112">
    <property type="protein sequence ID" value="CAG8486738.1"/>
    <property type="molecule type" value="Genomic_DNA"/>
</dbReference>
<protein>
    <submittedName>
        <fullName evidence="1">4516_t:CDS:1</fullName>
    </submittedName>
</protein>
<evidence type="ECO:0000313" key="1">
    <source>
        <dbReference type="EMBL" id="CAG8486738.1"/>
    </source>
</evidence>
<proteinExistence type="predicted"/>
<dbReference type="OrthoDB" id="2383385at2759"/>
<accession>A0A9N8WHD0</accession>